<dbReference type="EMBL" id="JBHSXQ010000007">
    <property type="protein sequence ID" value="MFC6907088.1"/>
    <property type="molecule type" value="Genomic_DNA"/>
</dbReference>
<accession>A0ABD5V664</accession>
<evidence type="ECO:0000256" key="1">
    <source>
        <dbReference type="SAM" id="Phobius"/>
    </source>
</evidence>
<comment type="caution">
    <text evidence="2">The sequence shown here is derived from an EMBL/GenBank/DDBJ whole genome shotgun (WGS) entry which is preliminary data.</text>
</comment>
<feature type="transmembrane region" description="Helical" evidence="1">
    <location>
        <begin position="70"/>
        <end position="89"/>
    </location>
</feature>
<dbReference type="RefSeq" id="WP_340605678.1">
    <property type="nucleotide sequence ID" value="NZ_JBBMXV010000007.1"/>
</dbReference>
<name>A0ABD5V664_9EURY</name>
<evidence type="ECO:0008006" key="4">
    <source>
        <dbReference type="Google" id="ProtNLM"/>
    </source>
</evidence>
<gene>
    <name evidence="2" type="ORF">ACFQGH_18040</name>
</gene>
<keyword evidence="1" id="KW-0812">Transmembrane</keyword>
<proteinExistence type="predicted"/>
<dbReference type="AlphaFoldDB" id="A0ABD5V664"/>
<dbReference type="InterPro" id="IPR055943">
    <property type="entry name" value="DUF7521"/>
</dbReference>
<feature type="transmembrane region" description="Helical" evidence="1">
    <location>
        <begin position="6"/>
        <end position="26"/>
    </location>
</feature>
<evidence type="ECO:0000313" key="2">
    <source>
        <dbReference type="EMBL" id="MFC6907088.1"/>
    </source>
</evidence>
<keyword evidence="1" id="KW-0472">Membrane</keyword>
<sequence>MIWIGTAIVIVKTVILLLGAGITYIAYKAYRRTGSSSLRALGIGFTSITLGALLAGVADQLFSVSLEMGVLINSVLVAIGFGIIMYSLYIEN</sequence>
<organism evidence="2 3">
    <name type="scientific">Halalkalicoccus tibetensis</name>
    <dbReference type="NCBI Taxonomy" id="175632"/>
    <lineage>
        <taxon>Archaea</taxon>
        <taxon>Methanobacteriati</taxon>
        <taxon>Methanobacteriota</taxon>
        <taxon>Stenosarchaea group</taxon>
        <taxon>Halobacteria</taxon>
        <taxon>Halobacteriales</taxon>
        <taxon>Halococcaceae</taxon>
        <taxon>Halalkalicoccus</taxon>
    </lineage>
</organism>
<keyword evidence="1" id="KW-1133">Transmembrane helix</keyword>
<feature type="transmembrane region" description="Helical" evidence="1">
    <location>
        <begin position="38"/>
        <end position="58"/>
    </location>
</feature>
<keyword evidence="3" id="KW-1185">Reference proteome</keyword>
<dbReference type="Proteomes" id="UP001596312">
    <property type="component" value="Unassembled WGS sequence"/>
</dbReference>
<dbReference type="Pfam" id="PF24365">
    <property type="entry name" value="DUF7521"/>
    <property type="match status" value="1"/>
</dbReference>
<reference evidence="2 3" key="1">
    <citation type="journal article" date="2019" name="Int. J. Syst. Evol. Microbiol.">
        <title>The Global Catalogue of Microorganisms (GCM) 10K type strain sequencing project: providing services to taxonomists for standard genome sequencing and annotation.</title>
        <authorList>
            <consortium name="The Broad Institute Genomics Platform"/>
            <consortium name="The Broad Institute Genome Sequencing Center for Infectious Disease"/>
            <person name="Wu L."/>
            <person name="Ma J."/>
        </authorList>
    </citation>
    <scope>NUCLEOTIDE SEQUENCE [LARGE SCALE GENOMIC DNA]</scope>
    <source>
        <strain evidence="2 3">CGMCC 1.3240</strain>
    </source>
</reference>
<protein>
    <recommendedName>
        <fullName evidence="4">YapH protein</fullName>
    </recommendedName>
</protein>
<evidence type="ECO:0000313" key="3">
    <source>
        <dbReference type="Proteomes" id="UP001596312"/>
    </source>
</evidence>